<reference evidence="1" key="1">
    <citation type="submission" date="2014-11" db="EMBL/GenBank/DDBJ databases">
        <authorList>
            <person name="Amaro Gonzalez C."/>
        </authorList>
    </citation>
    <scope>NUCLEOTIDE SEQUENCE</scope>
</reference>
<sequence>MNKIQMTSYTCNIRCKLSKSNKKKGILKK</sequence>
<name>A0A0E9RGV4_ANGAN</name>
<organism evidence="1">
    <name type="scientific">Anguilla anguilla</name>
    <name type="common">European freshwater eel</name>
    <name type="synonym">Muraena anguilla</name>
    <dbReference type="NCBI Taxonomy" id="7936"/>
    <lineage>
        <taxon>Eukaryota</taxon>
        <taxon>Metazoa</taxon>
        <taxon>Chordata</taxon>
        <taxon>Craniata</taxon>
        <taxon>Vertebrata</taxon>
        <taxon>Euteleostomi</taxon>
        <taxon>Actinopterygii</taxon>
        <taxon>Neopterygii</taxon>
        <taxon>Teleostei</taxon>
        <taxon>Anguilliformes</taxon>
        <taxon>Anguillidae</taxon>
        <taxon>Anguilla</taxon>
    </lineage>
</organism>
<evidence type="ECO:0000313" key="1">
    <source>
        <dbReference type="EMBL" id="JAH28304.1"/>
    </source>
</evidence>
<reference evidence="1" key="2">
    <citation type="journal article" date="2015" name="Fish Shellfish Immunol.">
        <title>Early steps in the European eel (Anguilla anguilla)-Vibrio vulnificus interaction in the gills: Role of the RtxA13 toxin.</title>
        <authorList>
            <person name="Callol A."/>
            <person name="Pajuelo D."/>
            <person name="Ebbesson L."/>
            <person name="Teles M."/>
            <person name="MacKenzie S."/>
            <person name="Amaro C."/>
        </authorList>
    </citation>
    <scope>NUCLEOTIDE SEQUENCE</scope>
</reference>
<proteinExistence type="predicted"/>
<dbReference type="AlphaFoldDB" id="A0A0E9RGV4"/>
<dbReference type="EMBL" id="GBXM01080273">
    <property type="protein sequence ID" value="JAH28304.1"/>
    <property type="molecule type" value="Transcribed_RNA"/>
</dbReference>
<accession>A0A0E9RGV4</accession>
<protein>
    <submittedName>
        <fullName evidence="1">Uncharacterized protein</fullName>
    </submittedName>
</protein>